<proteinExistence type="inferred from homology"/>
<sequence length="185" mass="20565">MTNDDTIPTRYPLPNRLLHWIRAGLILGLIGLGWIMTTLPETIAARFDWFYPVHKEFGVLAFLTGTVAIVARTRSILPGHPPGLAPWEARLSTVVQYAMLTLAIIVPLMGYAMSSSFTQSDGVPFFGIELPELLAKNDRAFAVFQWLHKTLAYTLLGLIVLHIGGVLKHRFVDAGKDTDVLPRML</sequence>
<accession>A0A0D1M953</accession>
<comment type="subcellular location">
    <subcellularLocation>
        <location evidence="2">Cell membrane</location>
        <topology evidence="2">Multi-pass membrane protein</topology>
    </subcellularLocation>
</comment>
<evidence type="ECO:0000256" key="9">
    <source>
        <dbReference type="ARBA" id="ARBA00022989"/>
    </source>
</evidence>
<feature type="transmembrane region" description="Helical" evidence="13">
    <location>
        <begin position="57"/>
        <end position="73"/>
    </location>
</feature>
<dbReference type="InterPro" id="IPR016174">
    <property type="entry name" value="Di-haem_cyt_TM"/>
</dbReference>
<comment type="caution">
    <text evidence="15">The sequence shown here is derived from an EMBL/GenBank/DDBJ whole genome shotgun (WGS) entry which is preliminary data.</text>
</comment>
<organism evidence="15 16">
    <name type="scientific">Sphingomonas melonis</name>
    <dbReference type="NCBI Taxonomy" id="152682"/>
    <lineage>
        <taxon>Bacteria</taxon>
        <taxon>Pseudomonadati</taxon>
        <taxon>Pseudomonadota</taxon>
        <taxon>Alphaproteobacteria</taxon>
        <taxon>Sphingomonadales</taxon>
        <taxon>Sphingomonadaceae</taxon>
        <taxon>Sphingomonas</taxon>
    </lineage>
</organism>
<evidence type="ECO:0000313" key="16">
    <source>
        <dbReference type="Proteomes" id="UP000033203"/>
    </source>
</evidence>
<dbReference type="PATRIC" id="fig|1549858.7.peg.1831"/>
<evidence type="ECO:0000256" key="1">
    <source>
        <dbReference type="ARBA" id="ARBA00001970"/>
    </source>
</evidence>
<keyword evidence="9 13" id="KW-1133">Transmembrane helix</keyword>
<keyword evidence="7" id="KW-0479">Metal-binding</keyword>
<evidence type="ECO:0000256" key="12">
    <source>
        <dbReference type="ARBA" id="ARBA00037975"/>
    </source>
</evidence>
<evidence type="ECO:0000256" key="6">
    <source>
        <dbReference type="ARBA" id="ARBA00022692"/>
    </source>
</evidence>
<evidence type="ECO:0000256" key="13">
    <source>
        <dbReference type="SAM" id="Phobius"/>
    </source>
</evidence>
<dbReference type="SUPFAM" id="SSF81342">
    <property type="entry name" value="Transmembrane di-heme cytochromes"/>
    <property type="match status" value="1"/>
</dbReference>
<dbReference type="GO" id="GO:0009055">
    <property type="term" value="F:electron transfer activity"/>
    <property type="evidence" value="ECO:0007669"/>
    <property type="project" value="InterPro"/>
</dbReference>
<dbReference type="GO" id="GO:0020037">
    <property type="term" value="F:heme binding"/>
    <property type="evidence" value="ECO:0007669"/>
    <property type="project" value="TreeGrafter"/>
</dbReference>
<evidence type="ECO:0000256" key="4">
    <source>
        <dbReference type="ARBA" id="ARBA00022475"/>
    </source>
</evidence>
<dbReference type="InterPro" id="IPR011577">
    <property type="entry name" value="Cyt_b561_bac/Ni-Hgenase"/>
</dbReference>
<dbReference type="PANTHER" id="PTHR30529">
    <property type="entry name" value="CYTOCHROME B561"/>
    <property type="match status" value="1"/>
</dbReference>
<evidence type="ECO:0000256" key="2">
    <source>
        <dbReference type="ARBA" id="ARBA00004651"/>
    </source>
</evidence>
<dbReference type="Gene3D" id="1.20.950.20">
    <property type="entry name" value="Transmembrane di-heme cytochromes, Chain C"/>
    <property type="match status" value="1"/>
</dbReference>
<evidence type="ECO:0000259" key="14">
    <source>
        <dbReference type="Pfam" id="PF01292"/>
    </source>
</evidence>
<dbReference type="AlphaFoldDB" id="A0A0D1M953"/>
<dbReference type="GO" id="GO:0022904">
    <property type="term" value="P:respiratory electron transport chain"/>
    <property type="evidence" value="ECO:0007669"/>
    <property type="project" value="InterPro"/>
</dbReference>
<keyword evidence="6 13" id="KW-0812">Transmembrane</keyword>
<evidence type="ECO:0000256" key="10">
    <source>
        <dbReference type="ARBA" id="ARBA00023004"/>
    </source>
</evidence>
<evidence type="ECO:0000256" key="7">
    <source>
        <dbReference type="ARBA" id="ARBA00022723"/>
    </source>
</evidence>
<evidence type="ECO:0000256" key="3">
    <source>
        <dbReference type="ARBA" id="ARBA00022448"/>
    </source>
</evidence>
<dbReference type="GO" id="GO:0046872">
    <property type="term" value="F:metal ion binding"/>
    <property type="evidence" value="ECO:0007669"/>
    <property type="project" value="UniProtKB-KW"/>
</dbReference>
<evidence type="ECO:0000256" key="5">
    <source>
        <dbReference type="ARBA" id="ARBA00022617"/>
    </source>
</evidence>
<feature type="domain" description="Cytochrome b561 bacterial/Ni-hydrogenase" evidence="14">
    <location>
        <begin position="10"/>
        <end position="173"/>
    </location>
</feature>
<dbReference type="PANTHER" id="PTHR30529:SF1">
    <property type="entry name" value="CYTOCHROME B561 HOMOLOG 2"/>
    <property type="match status" value="1"/>
</dbReference>
<feature type="transmembrane region" description="Helical" evidence="13">
    <location>
        <begin position="94"/>
        <end position="113"/>
    </location>
</feature>
<feature type="transmembrane region" description="Helical" evidence="13">
    <location>
        <begin position="20"/>
        <end position="37"/>
    </location>
</feature>
<dbReference type="InterPro" id="IPR052168">
    <property type="entry name" value="Cytochrome_b561_oxidase"/>
</dbReference>
<dbReference type="EMBL" id="JXTP01000051">
    <property type="protein sequence ID" value="KIU27202.1"/>
    <property type="molecule type" value="Genomic_DNA"/>
</dbReference>
<comment type="similarity">
    <text evidence="12">Belongs to the cytochrome b561 family.</text>
</comment>
<dbReference type="Proteomes" id="UP000033203">
    <property type="component" value="Unassembled WGS sequence"/>
</dbReference>
<keyword evidence="11 13" id="KW-0472">Membrane</keyword>
<keyword evidence="4" id="KW-1003">Cell membrane</keyword>
<keyword evidence="10" id="KW-0408">Iron</keyword>
<dbReference type="GO" id="GO:0005886">
    <property type="term" value="C:plasma membrane"/>
    <property type="evidence" value="ECO:0007669"/>
    <property type="project" value="UniProtKB-SubCell"/>
</dbReference>
<keyword evidence="8" id="KW-0249">Electron transport</keyword>
<gene>
    <name evidence="15" type="ORF">SR41_10900</name>
</gene>
<protein>
    <submittedName>
        <fullName evidence="15">Cytochrome B561</fullName>
    </submittedName>
</protein>
<keyword evidence="5" id="KW-0349">Heme</keyword>
<evidence type="ECO:0000256" key="11">
    <source>
        <dbReference type="ARBA" id="ARBA00023136"/>
    </source>
</evidence>
<reference evidence="15 16" key="1">
    <citation type="submission" date="2015-01" db="EMBL/GenBank/DDBJ databases">
        <title>Genome of Sphingomonas taxi strain 30a.</title>
        <authorList>
            <person name="Eevers N."/>
            <person name="Van Hamme J."/>
            <person name="Bottos E."/>
            <person name="Weyens N."/>
            <person name="Vangronsveld J."/>
        </authorList>
    </citation>
    <scope>NUCLEOTIDE SEQUENCE [LARGE SCALE GENOMIC DNA]</scope>
    <source>
        <strain evidence="15 16">30a</strain>
    </source>
</reference>
<evidence type="ECO:0000313" key="15">
    <source>
        <dbReference type="EMBL" id="KIU27202.1"/>
    </source>
</evidence>
<dbReference type="Pfam" id="PF01292">
    <property type="entry name" value="Ni_hydr_CYTB"/>
    <property type="match status" value="1"/>
</dbReference>
<comment type="cofactor">
    <cofactor evidence="1">
        <name>heme b</name>
        <dbReference type="ChEBI" id="CHEBI:60344"/>
    </cofactor>
</comment>
<feature type="transmembrane region" description="Helical" evidence="13">
    <location>
        <begin position="150"/>
        <end position="167"/>
    </location>
</feature>
<evidence type="ECO:0000256" key="8">
    <source>
        <dbReference type="ARBA" id="ARBA00022982"/>
    </source>
</evidence>
<name>A0A0D1M953_9SPHN</name>
<keyword evidence="3" id="KW-0813">Transport</keyword>